<name>A0A918T588_9GAMM</name>
<accession>A0A918T588</accession>
<sequence length="86" mass="8423">MDAAGTGAGAAVSTGASQGVDGAMDAISVMTVCREYAKGRRFRASRNGAERCPCTVPVGAGAVKPAFEAAAVDHRGVIAVLLSGAG</sequence>
<reference evidence="1" key="1">
    <citation type="journal article" date="2014" name="Int. J. Syst. Evol. Microbiol.">
        <title>Complete genome sequence of Corynebacterium casei LMG S-19264T (=DSM 44701T), isolated from a smear-ripened cheese.</title>
        <authorList>
            <consortium name="US DOE Joint Genome Institute (JGI-PGF)"/>
            <person name="Walter F."/>
            <person name="Albersmeier A."/>
            <person name="Kalinowski J."/>
            <person name="Ruckert C."/>
        </authorList>
    </citation>
    <scope>NUCLEOTIDE SEQUENCE</scope>
    <source>
        <strain evidence="1">KCTC 23077</strain>
    </source>
</reference>
<protein>
    <submittedName>
        <fullName evidence="1">Uncharacterized protein</fullName>
    </submittedName>
</protein>
<organism evidence="1 2">
    <name type="scientific">Cognatilysobacter bugurensis</name>
    <dbReference type="NCBI Taxonomy" id="543356"/>
    <lineage>
        <taxon>Bacteria</taxon>
        <taxon>Pseudomonadati</taxon>
        <taxon>Pseudomonadota</taxon>
        <taxon>Gammaproteobacteria</taxon>
        <taxon>Lysobacterales</taxon>
        <taxon>Lysobacteraceae</taxon>
        <taxon>Cognatilysobacter</taxon>
    </lineage>
</organism>
<proteinExistence type="predicted"/>
<keyword evidence="2" id="KW-1185">Reference proteome</keyword>
<dbReference type="EMBL" id="BMYD01000008">
    <property type="protein sequence ID" value="GHA90093.1"/>
    <property type="molecule type" value="Genomic_DNA"/>
</dbReference>
<dbReference type="Proteomes" id="UP000646426">
    <property type="component" value="Unassembled WGS sequence"/>
</dbReference>
<evidence type="ECO:0000313" key="1">
    <source>
        <dbReference type="EMBL" id="GHA90093.1"/>
    </source>
</evidence>
<reference evidence="1" key="2">
    <citation type="submission" date="2020-09" db="EMBL/GenBank/DDBJ databases">
        <authorList>
            <person name="Sun Q."/>
            <person name="Kim S."/>
        </authorList>
    </citation>
    <scope>NUCLEOTIDE SEQUENCE</scope>
    <source>
        <strain evidence="1">KCTC 23077</strain>
    </source>
</reference>
<gene>
    <name evidence="1" type="ORF">GCM10007067_29810</name>
</gene>
<evidence type="ECO:0000313" key="2">
    <source>
        <dbReference type="Proteomes" id="UP000646426"/>
    </source>
</evidence>
<dbReference type="AlphaFoldDB" id="A0A918T588"/>
<comment type="caution">
    <text evidence="1">The sequence shown here is derived from an EMBL/GenBank/DDBJ whole genome shotgun (WGS) entry which is preliminary data.</text>
</comment>